<evidence type="ECO:0000313" key="1">
    <source>
        <dbReference type="EMBL" id="KIM99829.1"/>
    </source>
</evidence>
<dbReference type="OrthoDB" id="41532at2759"/>
<name>A0A0C3H990_OIDMZ</name>
<sequence>MDLPQYNILLLPKKLSRLLARRFASLNVEAIRAIQDRILLYAPQFLRTTESWEEDLAQSDYSCHVLVIPNMETGTMSLEEGQWVGMCVLHGPLEAEAYNFFNLDKIQPDPAGLETRWLGGRLYLKEQHRNFEAMRLLNKAFINNIELETRDKYRQSPGKNLLARLQVSAYHGTIAHQYHLTSGARVISELTRKQDLEYDGYLREVPGEFLEDEDSTKPISTVFEYVLTITA</sequence>
<proteinExistence type="predicted"/>
<protein>
    <recommendedName>
        <fullName evidence="3">N-acetyltransferase domain-containing protein</fullName>
    </recommendedName>
</protein>
<dbReference type="Proteomes" id="UP000054321">
    <property type="component" value="Unassembled WGS sequence"/>
</dbReference>
<dbReference type="EMBL" id="KN832878">
    <property type="protein sequence ID" value="KIM99829.1"/>
    <property type="molecule type" value="Genomic_DNA"/>
</dbReference>
<dbReference type="InParanoid" id="A0A0C3H990"/>
<keyword evidence="2" id="KW-1185">Reference proteome</keyword>
<accession>A0A0C3H990</accession>
<evidence type="ECO:0000313" key="2">
    <source>
        <dbReference type="Proteomes" id="UP000054321"/>
    </source>
</evidence>
<reference evidence="2" key="2">
    <citation type="submission" date="2015-01" db="EMBL/GenBank/DDBJ databases">
        <title>Evolutionary Origins and Diversification of the Mycorrhizal Mutualists.</title>
        <authorList>
            <consortium name="DOE Joint Genome Institute"/>
            <consortium name="Mycorrhizal Genomics Consortium"/>
            <person name="Kohler A."/>
            <person name="Kuo A."/>
            <person name="Nagy L.G."/>
            <person name="Floudas D."/>
            <person name="Copeland A."/>
            <person name="Barry K.W."/>
            <person name="Cichocki N."/>
            <person name="Veneault-Fourrey C."/>
            <person name="LaButti K."/>
            <person name="Lindquist E.A."/>
            <person name="Lipzen A."/>
            <person name="Lundell T."/>
            <person name="Morin E."/>
            <person name="Murat C."/>
            <person name="Riley R."/>
            <person name="Ohm R."/>
            <person name="Sun H."/>
            <person name="Tunlid A."/>
            <person name="Henrissat B."/>
            <person name="Grigoriev I.V."/>
            <person name="Hibbett D.S."/>
            <person name="Martin F."/>
        </authorList>
    </citation>
    <scope>NUCLEOTIDE SEQUENCE [LARGE SCALE GENOMIC DNA]</scope>
    <source>
        <strain evidence="2">Zn</strain>
    </source>
</reference>
<evidence type="ECO:0008006" key="3">
    <source>
        <dbReference type="Google" id="ProtNLM"/>
    </source>
</evidence>
<dbReference type="AlphaFoldDB" id="A0A0C3H990"/>
<organism evidence="1 2">
    <name type="scientific">Oidiodendron maius (strain Zn)</name>
    <dbReference type="NCBI Taxonomy" id="913774"/>
    <lineage>
        <taxon>Eukaryota</taxon>
        <taxon>Fungi</taxon>
        <taxon>Dikarya</taxon>
        <taxon>Ascomycota</taxon>
        <taxon>Pezizomycotina</taxon>
        <taxon>Leotiomycetes</taxon>
        <taxon>Leotiomycetes incertae sedis</taxon>
        <taxon>Myxotrichaceae</taxon>
        <taxon>Oidiodendron</taxon>
    </lineage>
</organism>
<gene>
    <name evidence="1" type="ORF">OIDMADRAFT_146390</name>
</gene>
<reference evidence="1 2" key="1">
    <citation type="submission" date="2014-04" db="EMBL/GenBank/DDBJ databases">
        <authorList>
            <consortium name="DOE Joint Genome Institute"/>
            <person name="Kuo A."/>
            <person name="Martino E."/>
            <person name="Perotto S."/>
            <person name="Kohler A."/>
            <person name="Nagy L.G."/>
            <person name="Floudas D."/>
            <person name="Copeland A."/>
            <person name="Barry K.W."/>
            <person name="Cichocki N."/>
            <person name="Veneault-Fourrey C."/>
            <person name="LaButti K."/>
            <person name="Lindquist E.A."/>
            <person name="Lipzen A."/>
            <person name="Lundell T."/>
            <person name="Morin E."/>
            <person name="Murat C."/>
            <person name="Sun H."/>
            <person name="Tunlid A."/>
            <person name="Henrissat B."/>
            <person name="Grigoriev I.V."/>
            <person name="Hibbett D.S."/>
            <person name="Martin F."/>
            <person name="Nordberg H.P."/>
            <person name="Cantor M.N."/>
            <person name="Hua S.X."/>
        </authorList>
    </citation>
    <scope>NUCLEOTIDE SEQUENCE [LARGE SCALE GENOMIC DNA]</scope>
    <source>
        <strain evidence="1 2">Zn</strain>
    </source>
</reference>
<dbReference type="HOGENOM" id="CLU_1200144_0_0_1"/>